<dbReference type="Proteomes" id="UP001057452">
    <property type="component" value="Chromosome 8"/>
</dbReference>
<proteinExistence type="predicted"/>
<sequence>EEQNTTVPETSESSVEVCPSTSKTNDKGKRKLDLQGESSQRQLPARKRPREDIQDSAIRKRLRQPKLSFGKGDTGQAERKRESDGSQRGTAEEVILSYVKNIMRDVDKKLPKQDDKFNKFLKNNIKHLETDKREVVGVFGRTGAGKSSLINAVIGEQGLLPSGDISACTSVMIKVEANMLNPKYEAEIEFITKEDWKEELWTLFNFLGDNDDPEKDEDYLDSVETLSMLYGEEWKNRSPENLMEKKFFKEIPEFLSSKSKILTSDTAKELSAELVKYTRSESKEEDAKDGKKWYWPLVKCVTVRVPKNAFLQHVTLVDLPGNGDRNKSRDTIWKKVIGSCSTVWIVAEIKRAASEKESWEILEESCSFMGNGGECRQIHFICTMSDNIGGSGNQSAADVRDRILKRNKQAKRDVRAEFSKLKEVKKQLSEKCFEVFTVSSDEFLEKIHLDPVDTEIPELQEILQDLNEWHSETFNYVSGARGILSLMKGASIREGDIKTTVCKELEEKLSHELVKVREPVEETVAAFKRCLIVGVEKSKDSCDKVLKSILYPTKKGGAFHKILKCLVQNGGIHKPKKGKSININMKLSSCLTDSIDEEFKKTFPNERNSGPFNGVINTFSLDTEKLMTNKECETVKLQLTFFKTEEEKMKTNLNNLIRERKKTIYSSLTTTIEETMKPCYDRAKEIKGEGMLKNMRETIEMHVHDSKNVMFAQAKDTMMEQMRELMLDILKNLESTMLESIELSLKTDGVSIPDVSDELEMVKNYYNELTKSPDDDANL</sequence>
<organism evidence="1 2">
    <name type="scientific">Chaenocephalus aceratus</name>
    <name type="common">Blackfin icefish</name>
    <name type="synonym">Chaenichthys aceratus</name>
    <dbReference type="NCBI Taxonomy" id="36190"/>
    <lineage>
        <taxon>Eukaryota</taxon>
        <taxon>Metazoa</taxon>
        <taxon>Chordata</taxon>
        <taxon>Craniata</taxon>
        <taxon>Vertebrata</taxon>
        <taxon>Euteleostomi</taxon>
        <taxon>Actinopterygii</taxon>
        <taxon>Neopterygii</taxon>
        <taxon>Teleostei</taxon>
        <taxon>Neoteleostei</taxon>
        <taxon>Acanthomorphata</taxon>
        <taxon>Eupercaria</taxon>
        <taxon>Perciformes</taxon>
        <taxon>Notothenioidei</taxon>
        <taxon>Channichthyidae</taxon>
        <taxon>Chaenocephalus</taxon>
    </lineage>
</organism>
<comment type="caution">
    <text evidence="1">The sequence shown here is derived from an EMBL/GenBank/DDBJ whole genome shotgun (WGS) entry which is preliminary data.</text>
</comment>
<accession>A0ACB9X8E6</accession>
<evidence type="ECO:0000313" key="2">
    <source>
        <dbReference type="Proteomes" id="UP001057452"/>
    </source>
</evidence>
<feature type="non-terminal residue" evidence="1">
    <location>
        <position position="779"/>
    </location>
</feature>
<keyword evidence="2" id="KW-1185">Reference proteome</keyword>
<feature type="non-terminal residue" evidence="1">
    <location>
        <position position="1"/>
    </location>
</feature>
<name>A0ACB9X8E6_CHAAC</name>
<dbReference type="EMBL" id="CM043792">
    <property type="protein sequence ID" value="KAI4822891.1"/>
    <property type="molecule type" value="Genomic_DNA"/>
</dbReference>
<evidence type="ECO:0000313" key="1">
    <source>
        <dbReference type="EMBL" id="KAI4822891.1"/>
    </source>
</evidence>
<reference evidence="1" key="1">
    <citation type="submission" date="2022-05" db="EMBL/GenBank/DDBJ databases">
        <title>Chromosome-level genome of Chaenocephalus aceratus.</title>
        <authorList>
            <person name="Park H."/>
        </authorList>
    </citation>
    <scope>NUCLEOTIDE SEQUENCE</scope>
    <source>
        <strain evidence="1">KU_202001</strain>
    </source>
</reference>
<gene>
    <name evidence="1" type="ORF">KUCAC02_008412</name>
</gene>
<protein>
    <submittedName>
        <fullName evidence="1">Uncharacterized protein</fullName>
    </submittedName>
</protein>